<evidence type="ECO:0000256" key="5">
    <source>
        <dbReference type="ARBA" id="ARBA00057947"/>
    </source>
</evidence>
<dbReference type="PANTHER" id="PTHR16684">
    <property type="entry name" value="CENTROMERE PROTEIN C"/>
    <property type="match status" value="1"/>
</dbReference>
<feature type="compositionally biased region" description="Basic and acidic residues" evidence="7">
    <location>
        <begin position="398"/>
        <end position="408"/>
    </location>
</feature>
<dbReference type="InterPro" id="IPR028386">
    <property type="entry name" value="CENP-C/Mif2/cnp3"/>
</dbReference>
<evidence type="ECO:0000256" key="6">
    <source>
        <dbReference type="ARBA" id="ARBA00075033"/>
    </source>
</evidence>
<feature type="compositionally biased region" description="Acidic residues" evidence="7">
    <location>
        <begin position="259"/>
        <end position="268"/>
    </location>
</feature>
<feature type="compositionally biased region" description="Basic and acidic residues" evidence="7">
    <location>
        <begin position="336"/>
        <end position="366"/>
    </location>
</feature>
<evidence type="ECO:0000259" key="8">
    <source>
        <dbReference type="Pfam" id="PF11699"/>
    </source>
</evidence>
<comment type="similarity">
    <text evidence="2">Belongs to the CENP-C/MIF2 family.</text>
</comment>
<keyword evidence="11" id="KW-1185">Reference proteome</keyword>
<feature type="compositionally biased region" description="Acidic residues" evidence="7">
    <location>
        <begin position="66"/>
        <end position="76"/>
    </location>
</feature>
<evidence type="ECO:0000256" key="1">
    <source>
        <dbReference type="ARBA" id="ARBA00004123"/>
    </source>
</evidence>
<keyword evidence="4" id="KW-0539">Nucleus</keyword>
<accession>A0AAI8YNB0</accession>
<feature type="compositionally biased region" description="Basic residues" evidence="7">
    <location>
        <begin position="461"/>
        <end position="477"/>
    </location>
</feature>
<dbReference type="FunFam" id="2.60.120.10:FF:000033">
    <property type="entry name" value="Centromere protein C 1"/>
    <property type="match status" value="1"/>
</dbReference>
<feature type="compositionally biased region" description="Acidic residues" evidence="7">
    <location>
        <begin position="216"/>
        <end position="234"/>
    </location>
</feature>
<gene>
    <name evidence="10" type="ORF">KHLLAP_LOCUS11541</name>
</gene>
<feature type="domain" description="Mif2/CENP-C cupin" evidence="8">
    <location>
        <begin position="544"/>
        <end position="628"/>
    </location>
</feature>
<dbReference type="InterPro" id="IPR014710">
    <property type="entry name" value="RmlC-like_jellyroll"/>
</dbReference>
<dbReference type="GO" id="GO:0000776">
    <property type="term" value="C:kinetochore"/>
    <property type="evidence" value="ECO:0007669"/>
    <property type="project" value="InterPro"/>
</dbReference>
<keyword evidence="3" id="KW-0238">DNA-binding</keyword>
<organism evidence="10 11">
    <name type="scientific">Anthostomella pinea</name>
    <dbReference type="NCBI Taxonomy" id="933095"/>
    <lineage>
        <taxon>Eukaryota</taxon>
        <taxon>Fungi</taxon>
        <taxon>Dikarya</taxon>
        <taxon>Ascomycota</taxon>
        <taxon>Pezizomycotina</taxon>
        <taxon>Sordariomycetes</taxon>
        <taxon>Xylariomycetidae</taxon>
        <taxon>Xylariales</taxon>
        <taxon>Xylariaceae</taxon>
        <taxon>Anthostomella</taxon>
    </lineage>
</organism>
<feature type="compositionally biased region" description="Basic residues" evidence="7">
    <location>
        <begin position="244"/>
        <end position="253"/>
    </location>
</feature>
<dbReference type="GO" id="GO:0051455">
    <property type="term" value="P:spindle attachment to meiosis I kinetochore"/>
    <property type="evidence" value="ECO:0007669"/>
    <property type="project" value="TreeGrafter"/>
</dbReference>
<sequence length="639" mass="70815">MPPKSQPARRQTSSQNEHVYALGKAGRRTGVTVPENDKRDEHGFEDMSQLFSSPVKETNGDAATSDGEDMEIDDGSEMGPATTRKLQRQGQGRPSIPRARSPIKTHLQSPARQNPHLVPGSSPVRGSIVTSRDRSPKQGVARKLNFSMSQNLTNGHSKANATKKSNGKLPNGHAPSDDSEEEASLHGESELPELEDVEDDDEEPLDMLDAAGEDGGAVEDDEPEQQQEEDEDQDVSPIVQHAKEPKRRGRKPKAAAPVEDAEQEEVSIVEDVSAPAEDTQEEPVKKRRGRPKASPKQEVEEPSPPKEPTPPAKTSKKRGRPARTSIDNAEVDENNPESRETKRPRPEEKADKNTLSKPTATKEKGKPGRKRKSSGIGVDSPVVRQGPPLPRGPGLVTMRREGPGDMRTTRSGRASFKPLEFWKNEHVLYDDEEVYEDKGGRVFKMAAVKGVVRAEPVYERKPKRRGRPKAKAGRRSRSSIIPEEEVEREEWEEDPGRIGGECIMWQPGYENEPPQDEDQVDVVEEELAISKYAIQLKDIKDATFKFAKTLTLPFFGAGIVDLPPGAEKRPKNSRKMQMVFFVHTGCVEVTVAQTTFKIAEGGQWFVPRGNHYSIANLSDKPARVFFSQGCELTPQMQQS</sequence>
<feature type="compositionally biased region" description="Low complexity" evidence="7">
    <location>
        <begin position="374"/>
        <end position="396"/>
    </location>
</feature>
<dbReference type="GO" id="GO:0019237">
    <property type="term" value="F:centromeric DNA binding"/>
    <property type="evidence" value="ECO:0007669"/>
    <property type="project" value="InterPro"/>
</dbReference>
<feature type="region of interest" description="Disordered" evidence="7">
    <location>
        <begin position="1"/>
        <end position="413"/>
    </location>
</feature>
<feature type="domain" description="Mif2 N-terminal" evidence="9">
    <location>
        <begin position="19"/>
        <end position="146"/>
    </location>
</feature>
<feature type="compositionally biased region" description="Polar residues" evidence="7">
    <location>
        <begin position="146"/>
        <end position="164"/>
    </location>
</feature>
<feature type="region of interest" description="Disordered" evidence="7">
    <location>
        <begin position="459"/>
        <end position="493"/>
    </location>
</feature>
<feature type="compositionally biased region" description="Basic and acidic residues" evidence="7">
    <location>
        <begin position="35"/>
        <end position="45"/>
    </location>
</feature>
<dbReference type="Pfam" id="PF11699">
    <property type="entry name" value="CENP-C_C"/>
    <property type="match status" value="1"/>
</dbReference>
<feature type="compositionally biased region" description="Acidic residues" evidence="7">
    <location>
        <begin position="190"/>
        <end position="206"/>
    </location>
</feature>
<dbReference type="SUPFAM" id="SSF51182">
    <property type="entry name" value="RmlC-like cupins"/>
    <property type="match status" value="1"/>
</dbReference>
<evidence type="ECO:0000256" key="7">
    <source>
        <dbReference type="SAM" id="MobiDB-lite"/>
    </source>
</evidence>
<evidence type="ECO:0000256" key="4">
    <source>
        <dbReference type="ARBA" id="ARBA00023242"/>
    </source>
</evidence>
<dbReference type="GO" id="GO:0005634">
    <property type="term" value="C:nucleus"/>
    <property type="evidence" value="ECO:0007669"/>
    <property type="project" value="UniProtKB-SubCell"/>
</dbReference>
<dbReference type="InterPro" id="IPR028929">
    <property type="entry name" value="Mif2_N"/>
</dbReference>
<dbReference type="Pfam" id="PF15624">
    <property type="entry name" value="Mif2_N"/>
    <property type="match status" value="1"/>
</dbReference>
<comment type="function">
    <text evidence="5">Component of the kinetochore, a multiprotein complex that assembles on centromeric DNA and attaches chromosomes to spindle microtubules, mediating chromosome segregation and sister chromatid segregation during meiosis and mitosis. Component of the inner kinetochore constitutive centromere-associated network (CCAN), which serves as a structural platform for outer kinetochore assembly.</text>
</comment>
<dbReference type="InterPro" id="IPR011051">
    <property type="entry name" value="RmlC_Cupin_sf"/>
</dbReference>
<evidence type="ECO:0000256" key="2">
    <source>
        <dbReference type="ARBA" id="ARBA00010291"/>
    </source>
</evidence>
<dbReference type="GO" id="GO:0051315">
    <property type="term" value="P:attachment of mitotic spindle microtubules to kinetochore"/>
    <property type="evidence" value="ECO:0007669"/>
    <property type="project" value="TreeGrafter"/>
</dbReference>
<dbReference type="CDD" id="cd06993">
    <property type="entry name" value="cupin_CENP-C_C"/>
    <property type="match status" value="1"/>
</dbReference>
<dbReference type="InterPro" id="IPR025974">
    <property type="entry name" value="Mif2/CENP-C_cupin"/>
</dbReference>
<dbReference type="PANTHER" id="PTHR16684:SF11">
    <property type="entry name" value="CENTROMERE PROTEIN C"/>
    <property type="match status" value="1"/>
</dbReference>
<reference evidence="10" key="1">
    <citation type="submission" date="2023-10" db="EMBL/GenBank/DDBJ databases">
        <authorList>
            <person name="Hackl T."/>
        </authorList>
    </citation>
    <scope>NUCLEOTIDE SEQUENCE</scope>
</reference>
<dbReference type="GO" id="GO:0051382">
    <property type="term" value="P:kinetochore assembly"/>
    <property type="evidence" value="ECO:0007669"/>
    <property type="project" value="InterPro"/>
</dbReference>
<name>A0AAI8YNB0_9PEZI</name>
<dbReference type="EMBL" id="CAUWAG010000018">
    <property type="protein sequence ID" value="CAJ2511073.1"/>
    <property type="molecule type" value="Genomic_DNA"/>
</dbReference>
<feature type="compositionally biased region" description="Polar residues" evidence="7">
    <location>
        <begin position="8"/>
        <end position="17"/>
    </location>
</feature>
<feature type="compositionally biased region" description="Acidic residues" evidence="7">
    <location>
        <begin position="482"/>
        <end position="493"/>
    </location>
</feature>
<protein>
    <recommendedName>
        <fullName evidence="6">CENP-C homolog</fullName>
    </recommendedName>
</protein>
<evidence type="ECO:0000313" key="11">
    <source>
        <dbReference type="Proteomes" id="UP001295740"/>
    </source>
</evidence>
<dbReference type="Proteomes" id="UP001295740">
    <property type="component" value="Unassembled WGS sequence"/>
</dbReference>
<proteinExistence type="inferred from homology"/>
<comment type="caution">
    <text evidence="10">The sequence shown here is derived from an EMBL/GenBank/DDBJ whole genome shotgun (WGS) entry which is preliminary data.</text>
</comment>
<evidence type="ECO:0000259" key="9">
    <source>
        <dbReference type="Pfam" id="PF15624"/>
    </source>
</evidence>
<dbReference type="Gene3D" id="2.60.120.10">
    <property type="entry name" value="Jelly Rolls"/>
    <property type="match status" value="1"/>
</dbReference>
<comment type="subcellular location">
    <subcellularLocation>
        <location evidence="1">Nucleus</location>
    </subcellularLocation>
</comment>
<evidence type="ECO:0000313" key="10">
    <source>
        <dbReference type="EMBL" id="CAJ2511073.1"/>
    </source>
</evidence>
<evidence type="ECO:0000256" key="3">
    <source>
        <dbReference type="ARBA" id="ARBA00023125"/>
    </source>
</evidence>
<dbReference type="AlphaFoldDB" id="A0AAI8YNB0"/>